<protein>
    <recommendedName>
        <fullName evidence="4">Flagellar motility protein MotE (MotC chaperone)</fullName>
    </recommendedName>
</protein>
<evidence type="ECO:0000256" key="1">
    <source>
        <dbReference type="SAM" id="Phobius"/>
    </source>
</evidence>
<dbReference type="AlphaFoldDB" id="A0A4R3KVW7"/>
<keyword evidence="1" id="KW-0812">Transmembrane</keyword>
<name>A0A4R3KVW7_9FIRM</name>
<sequence>MENMENIEGAKKKKKWKAKLILIFVLIIIPLSILTFMYFNNKSFNTKANSVLSKLPGKLGYKFANSDDEDNEYKKEYLASYLLSLDPSAAVDKLYIIKKEDGKLYAELIKNMNSNSPTKTSEIITMIRNREQSKNLLSSMYDEIKKGKEKEFMDEINRLENQDLLITIKEITNRIENDKDFKDNLSEVFSLMNEDIVVDILYYLDEPYENEILYSLKSDKRSSIESKLLDKKAKYLRLADLARLYEVKPIEIAVEEIGNTDTYNMNELGIIYKNLSVLKSAEILSKINDDEFIQELFNVIRREEELSGEEESITTEISKTIQFMTEYNEKINDLVTVYEKMSPDKVAKIVEKMMDNDATVTQLEIFSEPAYEISDSSIVIDVLSRMKNKALSNIMNYISTDKASKLTQKLAEPQI</sequence>
<dbReference type="EMBL" id="SMAE01000005">
    <property type="protein sequence ID" value="TCS89657.1"/>
    <property type="molecule type" value="Genomic_DNA"/>
</dbReference>
<evidence type="ECO:0008006" key="4">
    <source>
        <dbReference type="Google" id="ProtNLM"/>
    </source>
</evidence>
<feature type="transmembrane region" description="Helical" evidence="1">
    <location>
        <begin position="20"/>
        <end position="39"/>
    </location>
</feature>
<organism evidence="2 3">
    <name type="scientific">Keratinibaculum paraultunense</name>
    <dbReference type="NCBI Taxonomy" id="1278232"/>
    <lineage>
        <taxon>Bacteria</taxon>
        <taxon>Bacillati</taxon>
        <taxon>Bacillota</taxon>
        <taxon>Tissierellia</taxon>
        <taxon>Tissierellales</taxon>
        <taxon>Tepidimicrobiaceae</taxon>
        <taxon>Keratinibaculum</taxon>
    </lineage>
</organism>
<dbReference type="SUPFAM" id="SSF158791">
    <property type="entry name" value="MgtE N-terminal domain-like"/>
    <property type="match status" value="1"/>
</dbReference>
<keyword evidence="3" id="KW-1185">Reference proteome</keyword>
<keyword evidence="1" id="KW-1133">Transmembrane helix</keyword>
<accession>A0A4R3KVW7</accession>
<evidence type="ECO:0000313" key="3">
    <source>
        <dbReference type="Proteomes" id="UP000294567"/>
    </source>
</evidence>
<evidence type="ECO:0000313" key="2">
    <source>
        <dbReference type="EMBL" id="TCS89657.1"/>
    </source>
</evidence>
<comment type="caution">
    <text evidence="2">The sequence shown here is derived from an EMBL/GenBank/DDBJ whole genome shotgun (WGS) entry which is preliminary data.</text>
</comment>
<dbReference type="OrthoDB" id="1705722at2"/>
<dbReference type="RefSeq" id="WP_132027233.1">
    <property type="nucleotide sequence ID" value="NZ_CP068564.1"/>
</dbReference>
<keyword evidence="1" id="KW-0472">Membrane</keyword>
<reference evidence="2 3" key="1">
    <citation type="submission" date="2019-03" db="EMBL/GenBank/DDBJ databases">
        <title>Genomic Encyclopedia of Type Strains, Phase IV (KMG-IV): sequencing the most valuable type-strain genomes for metagenomic binning, comparative biology and taxonomic classification.</title>
        <authorList>
            <person name="Goeker M."/>
        </authorList>
    </citation>
    <scope>NUCLEOTIDE SEQUENCE [LARGE SCALE GENOMIC DNA]</scope>
    <source>
        <strain evidence="2 3">DSM 26752</strain>
    </source>
</reference>
<dbReference type="Proteomes" id="UP000294567">
    <property type="component" value="Unassembled WGS sequence"/>
</dbReference>
<proteinExistence type="predicted"/>
<gene>
    <name evidence="2" type="ORF">EDD65_105131</name>
</gene>